<dbReference type="FunFam" id="1.25.40.10:FF:000227">
    <property type="entry name" value="Pentatricopeptide repeat-containing protein At3g13880"/>
    <property type="match status" value="1"/>
</dbReference>
<name>A0AA38GCM4_TAXCH</name>
<accession>A0AA38GCM4</accession>
<dbReference type="Pfam" id="PF01535">
    <property type="entry name" value="PPR"/>
    <property type="match status" value="2"/>
</dbReference>
<dbReference type="InterPro" id="IPR011990">
    <property type="entry name" value="TPR-like_helical_dom_sf"/>
</dbReference>
<dbReference type="FunFam" id="1.25.40.10:FF:000031">
    <property type="entry name" value="Pentatricopeptide repeat-containing protein mitochondrial"/>
    <property type="match status" value="3"/>
</dbReference>
<protein>
    <recommendedName>
        <fullName evidence="5">Pentatricopeptide repeat-containing protein</fullName>
    </recommendedName>
</protein>
<comment type="caution">
    <text evidence="3">The sequence shown here is derived from an EMBL/GenBank/DDBJ whole genome shotgun (WGS) entry which is preliminary data.</text>
</comment>
<evidence type="ECO:0000256" key="1">
    <source>
        <dbReference type="ARBA" id="ARBA00022737"/>
    </source>
</evidence>
<dbReference type="GO" id="GO:0003723">
    <property type="term" value="F:RNA binding"/>
    <property type="evidence" value="ECO:0007669"/>
    <property type="project" value="InterPro"/>
</dbReference>
<dbReference type="NCBIfam" id="TIGR00756">
    <property type="entry name" value="PPR"/>
    <property type="match status" value="5"/>
</dbReference>
<dbReference type="EMBL" id="JAHRHJ020000004">
    <property type="protein sequence ID" value="KAH9319155.1"/>
    <property type="molecule type" value="Genomic_DNA"/>
</dbReference>
<gene>
    <name evidence="3" type="ORF">KI387_020924</name>
</gene>
<evidence type="ECO:0000313" key="4">
    <source>
        <dbReference type="Proteomes" id="UP000824469"/>
    </source>
</evidence>
<dbReference type="FunFam" id="1.25.40.10:FF:000343">
    <property type="entry name" value="Pentatricopeptide repeat-containing protein At3g58590"/>
    <property type="match status" value="1"/>
</dbReference>
<dbReference type="AlphaFoldDB" id="A0AA38GCM4"/>
<reference evidence="3 4" key="1">
    <citation type="journal article" date="2021" name="Nat. Plants">
        <title>The Taxus genome provides insights into paclitaxel biosynthesis.</title>
        <authorList>
            <person name="Xiong X."/>
            <person name="Gou J."/>
            <person name="Liao Q."/>
            <person name="Li Y."/>
            <person name="Zhou Q."/>
            <person name="Bi G."/>
            <person name="Li C."/>
            <person name="Du R."/>
            <person name="Wang X."/>
            <person name="Sun T."/>
            <person name="Guo L."/>
            <person name="Liang H."/>
            <person name="Lu P."/>
            <person name="Wu Y."/>
            <person name="Zhang Z."/>
            <person name="Ro D.K."/>
            <person name="Shang Y."/>
            <person name="Huang S."/>
            <person name="Yan J."/>
        </authorList>
    </citation>
    <scope>NUCLEOTIDE SEQUENCE [LARGE SCALE GENOMIC DNA]</scope>
    <source>
        <strain evidence="3">Ta-2019</strain>
    </source>
</reference>
<keyword evidence="1" id="KW-0677">Repeat</keyword>
<evidence type="ECO:0008006" key="5">
    <source>
        <dbReference type="Google" id="ProtNLM"/>
    </source>
</evidence>
<dbReference type="InterPro" id="IPR002885">
    <property type="entry name" value="PPR_rpt"/>
</dbReference>
<dbReference type="GO" id="GO:0009451">
    <property type="term" value="P:RNA modification"/>
    <property type="evidence" value="ECO:0007669"/>
    <property type="project" value="InterPro"/>
</dbReference>
<dbReference type="PANTHER" id="PTHR47926:SF471">
    <property type="entry name" value="DYW DOMAIN-CONTAINING PROTEIN"/>
    <property type="match status" value="1"/>
</dbReference>
<feature type="repeat" description="PPR" evidence="2">
    <location>
        <begin position="283"/>
        <end position="317"/>
    </location>
</feature>
<feature type="repeat" description="PPR" evidence="2">
    <location>
        <begin position="81"/>
        <end position="115"/>
    </location>
</feature>
<feature type="non-terminal residue" evidence="3">
    <location>
        <position position="1"/>
    </location>
</feature>
<evidence type="ECO:0000313" key="3">
    <source>
        <dbReference type="EMBL" id="KAH9319155.1"/>
    </source>
</evidence>
<evidence type="ECO:0000256" key="2">
    <source>
        <dbReference type="PROSITE-ProRule" id="PRU00708"/>
    </source>
</evidence>
<dbReference type="PROSITE" id="PS51375">
    <property type="entry name" value="PPR"/>
    <property type="match status" value="5"/>
</dbReference>
<feature type="repeat" description="PPR" evidence="2">
    <location>
        <begin position="482"/>
        <end position="516"/>
    </location>
</feature>
<dbReference type="Proteomes" id="UP000824469">
    <property type="component" value="Unassembled WGS sequence"/>
</dbReference>
<proteinExistence type="predicted"/>
<sequence length="533" mass="59014">MAALTVPIPISLNHDSTHYGNLLLNCARLNSLAEGKAIHAQITKHGLETGTFLGNCLVNMYSKCGSIKDARNVFDNMAQQNIVSWNVMIAGYAQQGFGEEALELFEEMKWADEMPDDFTFSSVLKACATVAALEEGKQIHCHIVKLRFEQNVFLGSALVDMYSKCGSVEDACHAFANLSERNVVSWNAMIAAYIRCGRIKDAFKFFSEMLMQGIKPSHVTYGFVLKACSSLWTVETGKQLHACILKSGFGSHLFVGSAVILMYMKCGSIDYGQQVFDKMHKVDQGLYNATIQGYADSGQHDKAMEFFCQLLETGMKPNEITLAIVLKVSKSLDQAKQLHAHMIKSVFEDNLSLVSDVVTMYGRCGGIDDARQVFDKMTPRDVVLCTAMLAAYTQKGYIEESLKLFIQMQHEGVKPNQFTYPTVLSACASLASPEVGKQVHTHTIKIGVVSDLFVGNGLVDMYFKCGNVDSAQKAFNRMPKQDIVIWNAMIAGYVQHEYAEAALQLFEEMQQFGIKPNHITFVNVLSACSQLGL</sequence>
<dbReference type="InterPro" id="IPR046960">
    <property type="entry name" value="PPR_At4g14850-like_plant"/>
</dbReference>
<dbReference type="Gene3D" id="1.25.40.10">
    <property type="entry name" value="Tetratricopeptide repeat domain"/>
    <property type="match status" value="5"/>
</dbReference>
<feature type="repeat" description="PPR" evidence="2">
    <location>
        <begin position="381"/>
        <end position="415"/>
    </location>
</feature>
<dbReference type="Pfam" id="PF13041">
    <property type="entry name" value="PPR_2"/>
    <property type="match status" value="5"/>
</dbReference>
<keyword evidence="4" id="KW-1185">Reference proteome</keyword>
<feature type="repeat" description="PPR" evidence="2">
    <location>
        <begin position="182"/>
        <end position="216"/>
    </location>
</feature>
<dbReference type="PANTHER" id="PTHR47926">
    <property type="entry name" value="PENTATRICOPEPTIDE REPEAT-CONTAINING PROTEIN"/>
    <property type="match status" value="1"/>
</dbReference>
<organism evidence="3 4">
    <name type="scientific">Taxus chinensis</name>
    <name type="common">Chinese yew</name>
    <name type="synonym">Taxus wallichiana var. chinensis</name>
    <dbReference type="NCBI Taxonomy" id="29808"/>
    <lineage>
        <taxon>Eukaryota</taxon>
        <taxon>Viridiplantae</taxon>
        <taxon>Streptophyta</taxon>
        <taxon>Embryophyta</taxon>
        <taxon>Tracheophyta</taxon>
        <taxon>Spermatophyta</taxon>
        <taxon>Pinopsida</taxon>
        <taxon>Pinidae</taxon>
        <taxon>Conifers II</taxon>
        <taxon>Cupressales</taxon>
        <taxon>Taxaceae</taxon>
        <taxon>Taxus</taxon>
    </lineage>
</organism>
<dbReference type="OMA" id="EDACHAF"/>